<accession>A0A1F7XL65</accession>
<gene>
    <name evidence="3" type="ORF">A2V97_03055</name>
</gene>
<dbReference type="STRING" id="1802485.A2V97_03055"/>
<dbReference type="AlphaFoldDB" id="A0A1F7XL65"/>
<feature type="coiled-coil region" evidence="1">
    <location>
        <begin position="39"/>
        <end position="73"/>
    </location>
</feature>
<sequence>MLTAVVQSAKLKLGKSLKYVFIILVVILTISLIRNIIKISQAGKRIDEARVKVRELKEENLKLENRLDEVQSEAYIEKELRDKLGLAKEGETILVLPDEQTLRALAPRSQEEQEVLPDASWKKWMKLFF</sequence>
<evidence type="ECO:0000256" key="1">
    <source>
        <dbReference type="SAM" id="Coils"/>
    </source>
</evidence>
<feature type="transmembrane region" description="Helical" evidence="2">
    <location>
        <begin position="19"/>
        <end position="37"/>
    </location>
</feature>
<dbReference type="Pfam" id="PF04977">
    <property type="entry name" value="DivIC"/>
    <property type="match status" value="1"/>
</dbReference>
<evidence type="ECO:0000313" key="4">
    <source>
        <dbReference type="Proteomes" id="UP000177382"/>
    </source>
</evidence>
<name>A0A1F7XL65_9BACT</name>
<dbReference type="EMBL" id="MGFX01000001">
    <property type="protein sequence ID" value="OGM15733.1"/>
    <property type="molecule type" value="Genomic_DNA"/>
</dbReference>
<protein>
    <recommendedName>
        <fullName evidence="5">Cell division protein FtsL</fullName>
    </recommendedName>
</protein>
<comment type="caution">
    <text evidence="3">The sequence shown here is derived from an EMBL/GenBank/DDBJ whole genome shotgun (WGS) entry which is preliminary data.</text>
</comment>
<organism evidence="3 4">
    <name type="scientific">Candidatus Woesebacteria bacterium RBG_16_42_24</name>
    <dbReference type="NCBI Taxonomy" id="1802485"/>
    <lineage>
        <taxon>Bacteria</taxon>
        <taxon>Candidatus Woeseibacteriota</taxon>
    </lineage>
</organism>
<dbReference type="InterPro" id="IPR007060">
    <property type="entry name" value="FtsL/DivIC"/>
</dbReference>
<keyword evidence="2" id="KW-0812">Transmembrane</keyword>
<evidence type="ECO:0000256" key="2">
    <source>
        <dbReference type="SAM" id="Phobius"/>
    </source>
</evidence>
<keyword evidence="2" id="KW-1133">Transmembrane helix</keyword>
<keyword evidence="2" id="KW-0472">Membrane</keyword>
<dbReference type="Proteomes" id="UP000177382">
    <property type="component" value="Unassembled WGS sequence"/>
</dbReference>
<evidence type="ECO:0000313" key="3">
    <source>
        <dbReference type="EMBL" id="OGM15733.1"/>
    </source>
</evidence>
<proteinExistence type="predicted"/>
<evidence type="ECO:0008006" key="5">
    <source>
        <dbReference type="Google" id="ProtNLM"/>
    </source>
</evidence>
<keyword evidence="1" id="KW-0175">Coiled coil</keyword>
<reference evidence="3 4" key="1">
    <citation type="journal article" date="2016" name="Nat. Commun.">
        <title>Thousands of microbial genomes shed light on interconnected biogeochemical processes in an aquifer system.</title>
        <authorList>
            <person name="Anantharaman K."/>
            <person name="Brown C.T."/>
            <person name="Hug L.A."/>
            <person name="Sharon I."/>
            <person name="Castelle C.J."/>
            <person name="Probst A.J."/>
            <person name="Thomas B.C."/>
            <person name="Singh A."/>
            <person name="Wilkins M.J."/>
            <person name="Karaoz U."/>
            <person name="Brodie E.L."/>
            <person name="Williams K.H."/>
            <person name="Hubbard S.S."/>
            <person name="Banfield J.F."/>
        </authorList>
    </citation>
    <scope>NUCLEOTIDE SEQUENCE [LARGE SCALE GENOMIC DNA]</scope>
</reference>